<evidence type="ECO:0000256" key="1">
    <source>
        <dbReference type="SAM" id="Phobius"/>
    </source>
</evidence>
<feature type="transmembrane region" description="Helical" evidence="1">
    <location>
        <begin position="49"/>
        <end position="67"/>
    </location>
</feature>
<name>A0A382R7V2_9ZZZZ</name>
<protein>
    <submittedName>
        <fullName evidence="2">Uncharacterized protein</fullName>
    </submittedName>
</protein>
<evidence type="ECO:0000313" key="2">
    <source>
        <dbReference type="EMBL" id="SVC93227.1"/>
    </source>
</evidence>
<dbReference type="EMBL" id="UINC01119419">
    <property type="protein sequence ID" value="SVC93227.1"/>
    <property type="molecule type" value="Genomic_DNA"/>
</dbReference>
<reference evidence="2" key="1">
    <citation type="submission" date="2018-05" db="EMBL/GenBank/DDBJ databases">
        <authorList>
            <person name="Lanie J.A."/>
            <person name="Ng W.-L."/>
            <person name="Kazmierczak K.M."/>
            <person name="Andrzejewski T.M."/>
            <person name="Davidsen T.M."/>
            <person name="Wayne K.J."/>
            <person name="Tettelin H."/>
            <person name="Glass J.I."/>
            <person name="Rusch D."/>
            <person name="Podicherti R."/>
            <person name="Tsui H.-C.T."/>
            <person name="Winkler M.E."/>
        </authorList>
    </citation>
    <scope>NUCLEOTIDE SEQUENCE</scope>
</reference>
<dbReference type="AlphaFoldDB" id="A0A382R7V2"/>
<organism evidence="2">
    <name type="scientific">marine metagenome</name>
    <dbReference type="NCBI Taxonomy" id="408172"/>
    <lineage>
        <taxon>unclassified sequences</taxon>
        <taxon>metagenomes</taxon>
        <taxon>ecological metagenomes</taxon>
    </lineage>
</organism>
<keyword evidence="1" id="KW-0812">Transmembrane</keyword>
<accession>A0A382R7V2</accession>
<keyword evidence="1" id="KW-0472">Membrane</keyword>
<gene>
    <name evidence="2" type="ORF">METZ01_LOCUS346081</name>
</gene>
<sequence>VEDSSWTYDVPTPDYAPTSKLVRSRVWPAWVDTGMCSLSAVFIPFGQLWPGYAAGVAASVVCMLAILDDRERQNSPNFARGAPVEQWARWVRVASFLVCLVHIFSLAQEAAK</sequence>
<feature type="non-terminal residue" evidence="2">
    <location>
        <position position="1"/>
    </location>
</feature>
<feature type="transmembrane region" description="Helical" evidence="1">
    <location>
        <begin position="87"/>
        <end position="107"/>
    </location>
</feature>
<keyword evidence="1" id="KW-1133">Transmembrane helix</keyword>
<proteinExistence type="predicted"/>